<evidence type="ECO:0000256" key="4">
    <source>
        <dbReference type="ARBA" id="ARBA00022989"/>
    </source>
</evidence>
<dbReference type="PANTHER" id="PTHR11101:SF54">
    <property type="entry name" value="LOW-AFFINITY INORGANIC PHOSPHATE TRANSPORTER-RELATED"/>
    <property type="match status" value="1"/>
</dbReference>
<comment type="subcellular location">
    <subcellularLocation>
        <location evidence="1 6">Membrane</location>
        <topology evidence="1 6">Multi-pass membrane protein</topology>
    </subcellularLocation>
</comment>
<keyword evidence="8" id="KW-1185">Reference proteome</keyword>
<dbReference type="HOGENOM" id="CLU_015355_1_0_11"/>
<name>I4EWU8_MODI5</name>
<feature type="transmembrane region" description="Helical" evidence="6">
    <location>
        <begin position="134"/>
        <end position="157"/>
    </location>
</feature>
<reference evidence="7 8" key="1">
    <citation type="journal article" date="2012" name="J. Bacteriol.">
        <title>Genome Sequence of Radiation-Resistant Modestobacter marinus Strain BC501, a Representative Actinobacterium That Thrives on Calcareous Stone Surfaces.</title>
        <authorList>
            <person name="Normand P."/>
            <person name="Gury J."/>
            <person name="Pujic P."/>
            <person name="Chouaia B."/>
            <person name="Crotti E."/>
            <person name="Brusetti L."/>
            <person name="Daffonchio D."/>
            <person name="Vacherie B."/>
            <person name="Barbe V."/>
            <person name="Medigue C."/>
            <person name="Calteau A."/>
            <person name="Ghodhbane-Gtari F."/>
            <person name="Essoussi I."/>
            <person name="Nouioui I."/>
            <person name="Abbassi-Ghozzi I."/>
            <person name="Gtari M."/>
        </authorList>
    </citation>
    <scope>NUCLEOTIDE SEQUENCE [LARGE SCALE GENOMIC DNA]</scope>
    <source>
        <strain evidence="8">BC 501</strain>
    </source>
</reference>
<accession>I4EWU8</accession>
<feature type="transmembrane region" description="Helical" evidence="6">
    <location>
        <begin position="106"/>
        <end position="127"/>
    </location>
</feature>
<keyword evidence="5 6" id="KW-0472">Membrane</keyword>
<evidence type="ECO:0000256" key="6">
    <source>
        <dbReference type="RuleBase" id="RU363058"/>
    </source>
</evidence>
<feature type="transmembrane region" description="Helical" evidence="6">
    <location>
        <begin position="218"/>
        <end position="239"/>
    </location>
</feature>
<evidence type="ECO:0000313" key="8">
    <source>
        <dbReference type="Proteomes" id="UP000006461"/>
    </source>
</evidence>
<gene>
    <name evidence="7" type="ordered locus">MODMU_2432</name>
</gene>
<evidence type="ECO:0000256" key="2">
    <source>
        <dbReference type="ARBA" id="ARBA00022448"/>
    </source>
</evidence>
<keyword evidence="6" id="KW-0592">Phosphate transport</keyword>
<dbReference type="GO" id="GO:0016020">
    <property type="term" value="C:membrane"/>
    <property type="evidence" value="ECO:0007669"/>
    <property type="project" value="UniProtKB-SubCell"/>
</dbReference>
<dbReference type="Pfam" id="PF01384">
    <property type="entry name" value="PHO4"/>
    <property type="match status" value="1"/>
</dbReference>
<dbReference type="OrthoDB" id="9779554at2"/>
<dbReference type="Proteomes" id="UP000006461">
    <property type="component" value="Chromosome"/>
</dbReference>
<feature type="transmembrane region" description="Helical" evidence="6">
    <location>
        <begin position="306"/>
        <end position="326"/>
    </location>
</feature>
<feature type="transmembrane region" description="Helical" evidence="6">
    <location>
        <begin position="45"/>
        <end position="63"/>
    </location>
</feature>
<feature type="transmembrane region" description="Helical" evidence="6">
    <location>
        <begin position="75"/>
        <end position="94"/>
    </location>
</feature>
<dbReference type="eggNOG" id="COG0306">
    <property type="taxonomic scope" value="Bacteria"/>
</dbReference>
<protein>
    <recommendedName>
        <fullName evidence="6">Phosphate transporter</fullName>
    </recommendedName>
</protein>
<evidence type="ECO:0000256" key="1">
    <source>
        <dbReference type="ARBA" id="ARBA00004141"/>
    </source>
</evidence>
<evidence type="ECO:0000313" key="7">
    <source>
        <dbReference type="EMBL" id="CCH87861.1"/>
    </source>
</evidence>
<keyword evidence="2 6" id="KW-0813">Transport</keyword>
<dbReference type="KEGG" id="mmar:MODMU_2432"/>
<dbReference type="PATRIC" id="fig|477641.3.peg.2308"/>
<dbReference type="EMBL" id="FO203431">
    <property type="protein sequence ID" value="CCH87861.1"/>
    <property type="molecule type" value="Genomic_DNA"/>
</dbReference>
<dbReference type="GO" id="GO:0005315">
    <property type="term" value="F:phosphate transmembrane transporter activity"/>
    <property type="evidence" value="ECO:0007669"/>
    <property type="project" value="InterPro"/>
</dbReference>
<dbReference type="STRING" id="477641.MODMU_2432"/>
<evidence type="ECO:0000256" key="3">
    <source>
        <dbReference type="ARBA" id="ARBA00022692"/>
    </source>
</evidence>
<feature type="transmembrane region" description="Helical" evidence="6">
    <location>
        <begin position="332"/>
        <end position="351"/>
    </location>
</feature>
<proteinExistence type="inferred from homology"/>
<dbReference type="InterPro" id="IPR001204">
    <property type="entry name" value="Phos_transporter"/>
</dbReference>
<dbReference type="PANTHER" id="PTHR11101">
    <property type="entry name" value="PHOSPHATE TRANSPORTER"/>
    <property type="match status" value="1"/>
</dbReference>
<organism evidence="7 8">
    <name type="scientific">Modestobacter italicus (strain DSM 44449 / CECT 9708 / BC 501)</name>
    <dbReference type="NCBI Taxonomy" id="2732864"/>
    <lineage>
        <taxon>Bacteria</taxon>
        <taxon>Bacillati</taxon>
        <taxon>Actinomycetota</taxon>
        <taxon>Actinomycetes</taxon>
        <taxon>Geodermatophilales</taxon>
        <taxon>Geodermatophilaceae</taxon>
        <taxon>Modestobacter</taxon>
    </lineage>
</organism>
<dbReference type="GO" id="GO:0035435">
    <property type="term" value="P:phosphate ion transmembrane transport"/>
    <property type="evidence" value="ECO:0007669"/>
    <property type="project" value="TreeGrafter"/>
</dbReference>
<sequence length="375" mass="37823">MDASLIVVVVVVTALVFDFTNGFHDTANAMATSIATGAFRPRTAVTIAACLNVVGAFLSVQVANTISGGLVDETLIDPVVVFAGLVGAILWNLVTWYLGLPSSSSHALFGGLIGATWVAGGVGAIDFDAVLNKIVLPAVLSPVVAALIAVVVTYLAFRISARADPGTVDRGFTVAQRVSASMVALAHGTNDAQKTMGVITLTLITSGMLAPGSGPPSWVVLAAGLAIGLGTYMGGWRIIRTLGNRVSDIHLVQGFTAETTSTAVILSSTHLGLPLSTTQVCTGSILGAGAGRRLASVHWGMAGRIALAWTFTLPSAAVVGAGASWLAATGTAGVAVVALTGITLAAGLYAASRRDAVSATNVNDRPLPAAVDVPA</sequence>
<evidence type="ECO:0000256" key="5">
    <source>
        <dbReference type="ARBA" id="ARBA00023136"/>
    </source>
</evidence>
<dbReference type="AlphaFoldDB" id="I4EWU8"/>
<keyword evidence="3 6" id="KW-0812">Transmembrane</keyword>
<keyword evidence="4 6" id="KW-1133">Transmembrane helix</keyword>
<dbReference type="OMA" id="ANDNFKG"/>
<comment type="similarity">
    <text evidence="6">Belongs to the inorganic phosphate transporter (PiT) (TC 2.A.20) family.</text>
</comment>